<gene>
    <name evidence="2" type="ORF">GBG18_14175</name>
    <name evidence="1" type="ORF">GBG19_15415</name>
</gene>
<comment type="caution">
    <text evidence="1">The sequence shown here is derived from an EMBL/GenBank/DDBJ whole genome shotgun (WGS) entry which is preliminary data.</text>
</comment>
<dbReference type="AlphaFoldDB" id="A0A6L4WND5"/>
<organism evidence="1 4">
    <name type="scientific">Poseidonibacter ostreae</name>
    <dbReference type="NCBI Taxonomy" id="2654171"/>
    <lineage>
        <taxon>Bacteria</taxon>
        <taxon>Pseudomonadati</taxon>
        <taxon>Campylobacterota</taxon>
        <taxon>Epsilonproteobacteria</taxon>
        <taxon>Campylobacterales</taxon>
        <taxon>Arcobacteraceae</taxon>
        <taxon>Poseidonibacter</taxon>
    </lineage>
</organism>
<evidence type="ECO:0008006" key="5">
    <source>
        <dbReference type="Google" id="ProtNLM"/>
    </source>
</evidence>
<keyword evidence="3" id="KW-1185">Reference proteome</keyword>
<dbReference type="EMBL" id="WFKK01000075">
    <property type="protein sequence ID" value="KAB7884718.1"/>
    <property type="molecule type" value="Genomic_DNA"/>
</dbReference>
<dbReference type="Proteomes" id="UP000461010">
    <property type="component" value="Unassembled WGS sequence"/>
</dbReference>
<dbReference type="Proteomes" id="UP000472839">
    <property type="component" value="Unassembled WGS sequence"/>
</dbReference>
<sequence length="144" mass="16121">MTKAFSLLELLIVIATILIVLTFAIPKFSNITSTSKITELKSNLAIIRNGINKFKTNQILLAEDSNILSLDSALVDKKNEPLFTKVIDFSLLSTTSSLNELGKWIKTSLTTYEYIISSSKKVVFTLEDNSFKCKSSFEICKEIE</sequence>
<dbReference type="EMBL" id="WFKJ01000066">
    <property type="protein sequence ID" value="KAB7887211.1"/>
    <property type="molecule type" value="Genomic_DNA"/>
</dbReference>
<accession>A0A6L4WND5</accession>
<evidence type="ECO:0000313" key="2">
    <source>
        <dbReference type="EMBL" id="KAB7887211.1"/>
    </source>
</evidence>
<dbReference type="InterPro" id="IPR045584">
    <property type="entry name" value="Pilin-like"/>
</dbReference>
<evidence type="ECO:0000313" key="3">
    <source>
        <dbReference type="Proteomes" id="UP000461010"/>
    </source>
</evidence>
<evidence type="ECO:0000313" key="4">
    <source>
        <dbReference type="Proteomes" id="UP000472839"/>
    </source>
</evidence>
<evidence type="ECO:0000313" key="1">
    <source>
        <dbReference type="EMBL" id="KAB7884718.1"/>
    </source>
</evidence>
<reference evidence="3 4" key="1">
    <citation type="submission" date="2019-10" db="EMBL/GenBank/DDBJ databases">
        <title>Poseidonibacter ostreae sp. nov., isolated from the gut of the Ostrea denselamellosa.</title>
        <authorList>
            <person name="Choi A."/>
        </authorList>
    </citation>
    <scope>NUCLEOTIDE SEQUENCE [LARGE SCALE GENOMIC DNA]</scope>
    <source>
        <strain evidence="1 4">SJOD-M-33</strain>
        <strain evidence="2 3">SJOD-M-5</strain>
    </source>
</reference>
<name>A0A6L4WND5_9BACT</name>
<dbReference type="Gene3D" id="3.30.700.10">
    <property type="entry name" value="Glycoprotein, Type 4 Pilin"/>
    <property type="match status" value="1"/>
</dbReference>
<proteinExistence type="predicted"/>
<dbReference type="RefSeq" id="WP_152192124.1">
    <property type="nucleotide sequence ID" value="NZ_WFKI01000068.1"/>
</dbReference>
<dbReference type="SUPFAM" id="SSF54523">
    <property type="entry name" value="Pili subunits"/>
    <property type="match status" value="1"/>
</dbReference>
<protein>
    <recommendedName>
        <fullName evidence="5">Prepilin-type N-terminal cleavage/methylation domain-containing protein</fullName>
    </recommendedName>
</protein>